<accession>A0A7S3FTW5</accession>
<evidence type="ECO:0000313" key="2">
    <source>
        <dbReference type="EMBL" id="CAE0231437.1"/>
    </source>
</evidence>
<proteinExistence type="predicted"/>
<gene>
    <name evidence="2" type="ORF">SRAS04492_LOCUS3235</name>
</gene>
<feature type="region of interest" description="Disordered" evidence="1">
    <location>
        <begin position="54"/>
        <end position="95"/>
    </location>
</feature>
<evidence type="ECO:0000256" key="1">
    <source>
        <dbReference type="SAM" id="MobiDB-lite"/>
    </source>
</evidence>
<feature type="compositionally biased region" description="Basic and acidic residues" evidence="1">
    <location>
        <begin position="55"/>
        <end position="74"/>
    </location>
</feature>
<feature type="compositionally biased region" description="Acidic residues" evidence="1">
    <location>
        <begin position="75"/>
        <end position="84"/>
    </location>
</feature>
<sequence length="216" mass="24095">MEQLQEVNMNEILALEFVLRSYSSKKGEQTMKPLQDTQKRVIIGLIEKLMSQFPSHKDEEAVGNQVRDRDKDEMTESEGDEPGVGDDMAFPDKEGGSQIEETTLERVQAAQRDESKGDQRVDLVDVSSVPPSDQFSFFKNLLKLKAAQKNMAVFNDICGAESAQNIDEIKTIILENLCSHVPSFNQHESKQDSKGSLASNADCPSLSTYKSVISEF</sequence>
<name>A0A7S3FTW5_9SPIT</name>
<dbReference type="EMBL" id="HBIA01006345">
    <property type="protein sequence ID" value="CAE0231437.1"/>
    <property type="molecule type" value="Transcribed_RNA"/>
</dbReference>
<protein>
    <submittedName>
        <fullName evidence="2">Uncharacterized protein</fullName>
    </submittedName>
</protein>
<dbReference type="AlphaFoldDB" id="A0A7S3FTW5"/>
<reference evidence="2" key="1">
    <citation type="submission" date="2021-01" db="EMBL/GenBank/DDBJ databases">
        <authorList>
            <person name="Corre E."/>
            <person name="Pelletier E."/>
            <person name="Niang G."/>
            <person name="Scheremetjew M."/>
            <person name="Finn R."/>
            <person name="Kale V."/>
            <person name="Holt S."/>
            <person name="Cochrane G."/>
            <person name="Meng A."/>
            <person name="Brown T."/>
            <person name="Cohen L."/>
        </authorList>
    </citation>
    <scope>NUCLEOTIDE SEQUENCE</scope>
    <source>
        <strain evidence="2">Ras09</strain>
    </source>
</reference>
<organism evidence="2">
    <name type="scientific">Strombidium rassoulzadegani</name>
    <dbReference type="NCBI Taxonomy" id="1082188"/>
    <lineage>
        <taxon>Eukaryota</taxon>
        <taxon>Sar</taxon>
        <taxon>Alveolata</taxon>
        <taxon>Ciliophora</taxon>
        <taxon>Intramacronucleata</taxon>
        <taxon>Spirotrichea</taxon>
        <taxon>Oligotrichia</taxon>
        <taxon>Strombidiidae</taxon>
        <taxon>Strombidium</taxon>
    </lineage>
</organism>